<comment type="similarity">
    <text evidence="3">Belongs to the trans-sulfuration enzymes family.</text>
</comment>
<dbReference type="InterPro" id="IPR015424">
    <property type="entry name" value="PyrdxlP-dep_Trfase"/>
</dbReference>
<dbReference type="SUPFAM" id="SSF53383">
    <property type="entry name" value="PLP-dependent transferases"/>
    <property type="match status" value="1"/>
</dbReference>
<evidence type="ECO:0000256" key="2">
    <source>
        <dbReference type="ARBA" id="ARBA00022898"/>
    </source>
</evidence>
<evidence type="ECO:0000313" key="5">
    <source>
        <dbReference type="Proteomes" id="UP000036471"/>
    </source>
</evidence>
<dbReference type="PANTHER" id="PTHR11808:SF85">
    <property type="entry name" value="CYSTATHIONINE GAMMA-LYASE-RELATED"/>
    <property type="match status" value="1"/>
</dbReference>
<dbReference type="PANTHER" id="PTHR11808">
    <property type="entry name" value="TRANS-SULFURATION ENZYME FAMILY MEMBER"/>
    <property type="match status" value="1"/>
</dbReference>
<evidence type="ECO:0000256" key="3">
    <source>
        <dbReference type="RuleBase" id="RU362118"/>
    </source>
</evidence>
<evidence type="ECO:0000313" key="4">
    <source>
        <dbReference type="EMBL" id="KMO23238.1"/>
    </source>
</evidence>
<dbReference type="InterPro" id="IPR015421">
    <property type="entry name" value="PyrdxlP-dep_Trfase_major"/>
</dbReference>
<dbReference type="Proteomes" id="UP000036471">
    <property type="component" value="Unassembled WGS sequence"/>
</dbReference>
<reference evidence="4 5" key="1">
    <citation type="submission" date="2014-11" db="EMBL/GenBank/DDBJ databases">
        <title>Comparative genomics of Methylobacterium species.</title>
        <authorList>
            <person name="Chaudhry V."/>
            <person name="Patil P.B."/>
        </authorList>
    </citation>
    <scope>NUCLEOTIDE SEQUENCE [LARGE SCALE GENOMIC DNA]</scope>
    <source>
        <strain evidence="4 5">SE3.6</strain>
    </source>
</reference>
<dbReference type="InterPro" id="IPR000277">
    <property type="entry name" value="Cys/Met-Metab_PyrdxlP-dep_enz"/>
</dbReference>
<dbReference type="Gene3D" id="3.90.1150.10">
    <property type="entry name" value="Aspartate Aminotransferase, domain 1"/>
    <property type="match status" value="1"/>
</dbReference>
<dbReference type="RefSeq" id="WP_048431198.1">
    <property type="nucleotide sequence ID" value="NZ_JTHF01000341.1"/>
</dbReference>
<dbReference type="InterPro" id="IPR015422">
    <property type="entry name" value="PyrdxlP-dep_Trfase_small"/>
</dbReference>
<accession>A0ABR5HCK0</accession>
<protein>
    <submittedName>
        <fullName evidence="4">Cystathionine gamma-synthase</fullName>
    </submittedName>
</protein>
<keyword evidence="2 3" id="KW-0663">Pyridoxal phosphate</keyword>
<dbReference type="PIRSF" id="PIRSF001434">
    <property type="entry name" value="CGS"/>
    <property type="match status" value="1"/>
</dbReference>
<proteinExistence type="inferred from homology"/>
<dbReference type="Pfam" id="PF01053">
    <property type="entry name" value="Cys_Met_Meta_PP"/>
    <property type="match status" value="1"/>
</dbReference>
<dbReference type="Gene3D" id="3.40.640.10">
    <property type="entry name" value="Type I PLP-dependent aspartate aminotransferase-like (Major domain)"/>
    <property type="match status" value="1"/>
</dbReference>
<comment type="caution">
    <text evidence="4">The sequence shown here is derived from an EMBL/GenBank/DDBJ whole genome shotgun (WGS) entry which is preliminary data.</text>
</comment>
<evidence type="ECO:0000256" key="1">
    <source>
        <dbReference type="ARBA" id="ARBA00001933"/>
    </source>
</evidence>
<name>A0ABR5HCK0_9HYPH</name>
<comment type="cofactor">
    <cofactor evidence="1 3">
        <name>pyridoxal 5'-phosphate</name>
        <dbReference type="ChEBI" id="CHEBI:597326"/>
    </cofactor>
</comment>
<organism evidence="4 5">
    <name type="scientific">Methylobacterium indicum</name>
    <dbReference type="NCBI Taxonomy" id="1775910"/>
    <lineage>
        <taxon>Bacteria</taxon>
        <taxon>Pseudomonadati</taxon>
        <taxon>Pseudomonadota</taxon>
        <taxon>Alphaproteobacteria</taxon>
        <taxon>Hyphomicrobiales</taxon>
        <taxon>Methylobacteriaceae</taxon>
        <taxon>Methylobacterium</taxon>
    </lineage>
</organism>
<dbReference type="EMBL" id="JTHG01000118">
    <property type="protein sequence ID" value="KMO23238.1"/>
    <property type="molecule type" value="Genomic_DNA"/>
</dbReference>
<gene>
    <name evidence="4" type="ORF">QR79_14000</name>
</gene>
<sequence length="384" mass="40369">MSSAPRHWSKKSLAAQALGHVDPITKAVVPPIHVATTYVRDPDNQYSSGYVYGRPDNATVREAEAVIAMLEEAEAGALLFSSGMAAATAVFGALDPGDHIVAPTVMYWALRRWLSEEATRWGLKVDFVATDDLDALKKAVRPGETKLVWLETPSNPLWTVTDIAGAAEIAHAAGARLAVDSTASSPVVTRPLSLGADVVMHAATKVLNGHSDVIAGALAGAKADAFWARIQRIRSGNGAILGPFEAYLLMRGMRTLHVRIAAQMANAGALAQRLSAHPAVAQVLYPGLPAHPGHAVAARQMTGGFGTMLSIRVAGGEAAAIATAARVALWKRATSLGGVESLIEHRASIEGPSTPCPPDLLRLSVGIEDADDLFADLDQALRQE</sequence>
<keyword evidence="5" id="KW-1185">Reference proteome</keyword>